<name>A0A182Y4F0_ANOST</name>
<protein>
    <submittedName>
        <fullName evidence="5">BEN domain-containing protein</fullName>
    </submittedName>
</protein>
<dbReference type="Gene3D" id="2.20.25.240">
    <property type="match status" value="2"/>
</dbReference>
<evidence type="ECO:0000313" key="5">
    <source>
        <dbReference type="EnsemblMetazoa" id="ASTEI03336-PA"/>
    </source>
</evidence>
<feature type="region of interest" description="Disordered" evidence="4">
    <location>
        <begin position="133"/>
        <end position="178"/>
    </location>
</feature>
<dbReference type="VEuPathDB" id="VectorBase:ASTEI03336"/>
<keyword evidence="3" id="KW-0862">Zinc</keyword>
<feature type="compositionally biased region" description="Polar residues" evidence="4">
    <location>
        <begin position="162"/>
        <end position="174"/>
    </location>
</feature>
<evidence type="ECO:0000256" key="1">
    <source>
        <dbReference type="ARBA" id="ARBA00022723"/>
    </source>
</evidence>
<keyword evidence="1" id="KW-0479">Metal-binding</keyword>
<evidence type="ECO:0000313" key="6">
    <source>
        <dbReference type="Proteomes" id="UP000076408"/>
    </source>
</evidence>
<sequence length="487" mass="54791">MLVCEEKRISKSAANSDCSDTDETVAVFAKTMRGKEQLIYMGQPFVFEKLVLTHGGESKKIWRCNQWWNQRCRARVYTIDRQVTPLNRYHTHVDIVKRKQRVVRRERSGTGGCGTINATKVTTAGTPVATKSANTAVHGQQPQQQLPPSSTAAAPITKPTEHQTTLGGSGSSNKPRLPRLVDGVRHKIYDQVPLHAGSSVYIATKGLLSIYTSKPAVYTGRLVELMFGVETLKRSCLNGSEQTDPGLVPLDPTILDAVITHIVDVFQQQRQHITTGMVRNFIRNRMELLRTNAAIGGVDKQLTKRKGTELISLIDNQDVAFGETDNGGKQLTYRNYIYHRNLTTGSTVYWRCSKAMRLKCKATIVTRGDLMRVNNVEHNHVPMRRLTYGLAIFIAISPERQLIRLRDKLYQKTIGRAYRSVWTCIEYGCPGEIVLRELKGGQIKITSAHNDDCTSDYFKNRPAHQMHLNESELTQLELSMANRRVVA</sequence>
<dbReference type="VEuPathDB" id="VectorBase:ASTE008103"/>
<dbReference type="InterPro" id="IPR007588">
    <property type="entry name" value="Znf_FLYWCH"/>
</dbReference>
<reference evidence="6" key="1">
    <citation type="journal article" date="2014" name="Genome Biol.">
        <title>Genome analysis of a major urban malaria vector mosquito, Anopheles stephensi.</title>
        <authorList>
            <person name="Jiang X."/>
            <person name="Peery A."/>
            <person name="Hall A.B."/>
            <person name="Sharma A."/>
            <person name="Chen X.G."/>
            <person name="Waterhouse R.M."/>
            <person name="Komissarov A."/>
            <person name="Riehle M.M."/>
            <person name="Shouche Y."/>
            <person name="Sharakhova M.V."/>
            <person name="Lawson D."/>
            <person name="Pakpour N."/>
            <person name="Arensburger P."/>
            <person name="Davidson V.L."/>
            <person name="Eiglmeier K."/>
            <person name="Emrich S."/>
            <person name="George P."/>
            <person name="Kennedy R.C."/>
            <person name="Mane S.P."/>
            <person name="Maslen G."/>
            <person name="Oringanje C."/>
            <person name="Qi Y."/>
            <person name="Settlage R."/>
            <person name="Tojo M."/>
            <person name="Tubio J.M."/>
            <person name="Unger M.F."/>
            <person name="Wang B."/>
            <person name="Vernick K.D."/>
            <person name="Ribeiro J.M."/>
            <person name="James A.A."/>
            <person name="Michel K."/>
            <person name="Riehle M.A."/>
            <person name="Luckhart S."/>
            <person name="Sharakhov I.V."/>
            <person name="Tu Z."/>
        </authorList>
    </citation>
    <scope>NUCLEOTIDE SEQUENCE [LARGE SCALE GENOMIC DNA]</scope>
    <source>
        <strain evidence="6">Indian</strain>
    </source>
</reference>
<dbReference type="GO" id="GO:0008270">
    <property type="term" value="F:zinc ion binding"/>
    <property type="evidence" value="ECO:0007669"/>
    <property type="project" value="UniProtKB-KW"/>
</dbReference>
<dbReference type="AlphaFoldDB" id="A0A182Y4F0"/>
<dbReference type="Proteomes" id="UP000076408">
    <property type="component" value="Unassembled WGS sequence"/>
</dbReference>
<proteinExistence type="predicted"/>
<evidence type="ECO:0000256" key="3">
    <source>
        <dbReference type="ARBA" id="ARBA00022833"/>
    </source>
</evidence>
<dbReference type="EnsemblMetazoa" id="ASTEI03336-RA">
    <property type="protein sequence ID" value="ASTEI03336-PA"/>
    <property type="gene ID" value="ASTEI03336"/>
</dbReference>
<dbReference type="Gene3D" id="1.10.10.2590">
    <property type="entry name" value="BEN domain"/>
    <property type="match status" value="1"/>
</dbReference>
<accession>A0A182Y4F0</accession>
<dbReference type="STRING" id="30069.A0A182Y4F0"/>
<dbReference type="VEuPathDB" id="VectorBase:ASTEI20_033381"/>
<organism evidence="5 6">
    <name type="scientific">Anopheles stephensi</name>
    <name type="common">Indo-Pakistan malaria mosquito</name>
    <dbReference type="NCBI Taxonomy" id="30069"/>
    <lineage>
        <taxon>Eukaryota</taxon>
        <taxon>Metazoa</taxon>
        <taxon>Ecdysozoa</taxon>
        <taxon>Arthropoda</taxon>
        <taxon>Hexapoda</taxon>
        <taxon>Insecta</taxon>
        <taxon>Pterygota</taxon>
        <taxon>Neoptera</taxon>
        <taxon>Endopterygota</taxon>
        <taxon>Diptera</taxon>
        <taxon>Nematocera</taxon>
        <taxon>Culicoidea</taxon>
        <taxon>Culicidae</taxon>
        <taxon>Anophelinae</taxon>
        <taxon>Anopheles</taxon>
    </lineage>
</organism>
<dbReference type="PROSITE" id="PS51457">
    <property type="entry name" value="BEN"/>
    <property type="match status" value="1"/>
</dbReference>
<reference evidence="5" key="2">
    <citation type="submission" date="2020-05" db="UniProtKB">
        <authorList>
            <consortium name="EnsemblMetazoa"/>
        </authorList>
    </citation>
    <scope>IDENTIFICATION</scope>
    <source>
        <strain evidence="5">Indian</strain>
    </source>
</reference>
<dbReference type="InterPro" id="IPR018379">
    <property type="entry name" value="BEN_domain"/>
</dbReference>
<evidence type="ECO:0000256" key="4">
    <source>
        <dbReference type="SAM" id="MobiDB-lite"/>
    </source>
</evidence>
<keyword evidence="6" id="KW-1185">Reference proteome</keyword>
<keyword evidence="2" id="KW-0863">Zinc-finger</keyword>
<dbReference type="GO" id="GO:0003677">
    <property type="term" value="F:DNA binding"/>
    <property type="evidence" value="ECO:0007669"/>
    <property type="project" value="InterPro"/>
</dbReference>
<evidence type="ECO:0000256" key="2">
    <source>
        <dbReference type="ARBA" id="ARBA00022771"/>
    </source>
</evidence>
<dbReference type="Pfam" id="PF04500">
    <property type="entry name" value="FLYWCH"/>
    <property type="match status" value="2"/>
</dbReference>